<gene>
    <name evidence="1" type="ORF">HORIV_28280</name>
</gene>
<dbReference type="Proteomes" id="UP000289555">
    <property type="component" value="Chromosome"/>
</dbReference>
<protein>
    <recommendedName>
        <fullName evidence="3">Methylcrotonoyl-CoA carboxylase</fullName>
    </recommendedName>
</protein>
<evidence type="ECO:0000313" key="1">
    <source>
        <dbReference type="EMBL" id="BBI50407.1"/>
    </source>
</evidence>
<dbReference type="PANTHER" id="PTHR22855:SF13">
    <property type="entry name" value="METHYLCROTONOYL-COA CARBOXYLASE BETA CHAIN, MITOCHONDRIAL"/>
    <property type="match status" value="1"/>
</dbReference>
<accession>A0ABN5WWX6</accession>
<evidence type="ECO:0008006" key="3">
    <source>
        <dbReference type="Google" id="ProtNLM"/>
    </source>
</evidence>
<name>A0ABN5WWX6_9GAMM</name>
<dbReference type="InterPro" id="IPR029045">
    <property type="entry name" value="ClpP/crotonase-like_dom_sf"/>
</dbReference>
<evidence type="ECO:0000313" key="2">
    <source>
        <dbReference type="Proteomes" id="UP000289555"/>
    </source>
</evidence>
<reference evidence="2" key="1">
    <citation type="journal article" date="2019" name="Microbiol. Resour. Announc.">
        <title>Complete Genome Sequence of Halomonas olivaria, a Moderately Halophilic Bacterium Isolated from Olive Processing Effluents, Obtained by Nanopore Sequencing.</title>
        <authorList>
            <person name="Nagata S."/>
            <person name="Ii K.M."/>
            <person name="Tsukimi T."/>
            <person name="Miura M.C."/>
            <person name="Galipon J."/>
            <person name="Arakawa K."/>
        </authorList>
    </citation>
    <scope>NUCLEOTIDE SEQUENCE [LARGE SCALE GENOMIC DNA]</scope>
    <source>
        <strain evidence="2">TYRC17</strain>
    </source>
</reference>
<dbReference type="Gene3D" id="3.90.226.10">
    <property type="entry name" value="2-enoyl-CoA Hydratase, Chain A, domain 1"/>
    <property type="match status" value="1"/>
</dbReference>
<dbReference type="EMBL" id="AP019416">
    <property type="protein sequence ID" value="BBI50407.1"/>
    <property type="molecule type" value="Genomic_DNA"/>
</dbReference>
<proteinExistence type="predicted"/>
<organism evidence="1 2">
    <name type="scientific">Vreelandella olivaria</name>
    <dbReference type="NCBI Taxonomy" id="390919"/>
    <lineage>
        <taxon>Bacteria</taxon>
        <taxon>Pseudomonadati</taxon>
        <taxon>Pseudomonadota</taxon>
        <taxon>Gammaproteobacteria</taxon>
        <taxon>Oceanospirillales</taxon>
        <taxon>Halomonadaceae</taxon>
        <taxon>Vreelandella</taxon>
    </lineage>
</organism>
<dbReference type="InterPro" id="IPR045190">
    <property type="entry name" value="MCCB/AccD1-like"/>
</dbReference>
<dbReference type="PANTHER" id="PTHR22855">
    <property type="entry name" value="ACETYL, PROPIONYL, PYRUVATE, AND GLUTACONYL CARBOXYLASE-RELATED"/>
    <property type="match status" value="1"/>
</dbReference>
<keyword evidence="2" id="KW-1185">Reference proteome</keyword>
<dbReference type="SUPFAM" id="SSF52096">
    <property type="entry name" value="ClpP/crotonase"/>
    <property type="match status" value="1"/>
</dbReference>
<sequence length="82" mass="9155">MSTVNSQINPRSDVFQANEASMLGEVNKLRELTADVAQGGGAKARERHESRGKLFVRDRIDHLIDEGSPFRILRSSGPQHLR</sequence>